<feature type="region of interest" description="Disordered" evidence="1">
    <location>
        <begin position="1"/>
        <end position="44"/>
    </location>
</feature>
<dbReference type="Proteomes" id="UP001480595">
    <property type="component" value="Unassembled WGS sequence"/>
</dbReference>
<dbReference type="EMBL" id="JAQQWL010000008">
    <property type="protein sequence ID" value="KAK8061677.1"/>
    <property type="molecule type" value="Genomic_DNA"/>
</dbReference>
<feature type="compositionally biased region" description="Low complexity" evidence="1">
    <location>
        <begin position="289"/>
        <end position="298"/>
    </location>
</feature>
<name>A0ABR1URZ6_9PEZI</name>
<feature type="compositionally biased region" description="Pro residues" evidence="1">
    <location>
        <begin position="79"/>
        <end position="94"/>
    </location>
</feature>
<proteinExistence type="predicted"/>
<feature type="region of interest" description="Disordered" evidence="1">
    <location>
        <begin position="214"/>
        <end position="244"/>
    </location>
</feature>
<feature type="region of interest" description="Disordered" evidence="1">
    <location>
        <begin position="60"/>
        <end position="102"/>
    </location>
</feature>
<feature type="region of interest" description="Disordered" evidence="1">
    <location>
        <begin position="279"/>
        <end position="305"/>
    </location>
</feature>
<evidence type="ECO:0000313" key="2">
    <source>
        <dbReference type="EMBL" id="KAK8061677.1"/>
    </source>
</evidence>
<accession>A0ABR1URZ6</accession>
<organism evidence="2 3">
    <name type="scientific">Apiospora phragmitis</name>
    <dbReference type="NCBI Taxonomy" id="2905665"/>
    <lineage>
        <taxon>Eukaryota</taxon>
        <taxon>Fungi</taxon>
        <taxon>Dikarya</taxon>
        <taxon>Ascomycota</taxon>
        <taxon>Pezizomycotina</taxon>
        <taxon>Sordariomycetes</taxon>
        <taxon>Xylariomycetidae</taxon>
        <taxon>Amphisphaeriales</taxon>
        <taxon>Apiosporaceae</taxon>
        <taxon>Apiospora</taxon>
    </lineage>
</organism>
<feature type="compositionally biased region" description="Pro residues" evidence="1">
    <location>
        <begin position="1"/>
        <end position="20"/>
    </location>
</feature>
<reference evidence="2 3" key="1">
    <citation type="submission" date="2023-01" db="EMBL/GenBank/DDBJ databases">
        <title>Analysis of 21 Apiospora genomes using comparative genomics revels a genus with tremendous synthesis potential of carbohydrate active enzymes and secondary metabolites.</title>
        <authorList>
            <person name="Sorensen T."/>
        </authorList>
    </citation>
    <scope>NUCLEOTIDE SEQUENCE [LARGE SCALE GENOMIC DNA]</scope>
    <source>
        <strain evidence="2 3">CBS 135458</strain>
    </source>
</reference>
<evidence type="ECO:0000256" key="1">
    <source>
        <dbReference type="SAM" id="MobiDB-lite"/>
    </source>
</evidence>
<dbReference type="GeneID" id="92092515"/>
<gene>
    <name evidence="2" type="ORF">PG994_008043</name>
</gene>
<comment type="caution">
    <text evidence="2">The sequence shown here is derived from an EMBL/GenBank/DDBJ whole genome shotgun (WGS) entry which is preliminary data.</text>
</comment>
<keyword evidence="3" id="KW-1185">Reference proteome</keyword>
<feature type="compositionally biased region" description="Polar residues" evidence="1">
    <location>
        <begin position="279"/>
        <end position="288"/>
    </location>
</feature>
<feature type="region of interest" description="Disordered" evidence="1">
    <location>
        <begin position="155"/>
        <end position="174"/>
    </location>
</feature>
<sequence>MPPSFELPPTPPPTPPPTQPTTPDSMSSDTASLQQASHLSIEQQRQNRLLLALTTPQAGHPITGTPVLGSPSHAASSFPLPPTPPRTPTPPTPSHPSDGSTTLPLRPLDYYFGAHLNIDLKQRRAVHEYMLCRMTQELTVSYVNRALLALLLVLDDEPSPSPSPTTASSSSSRLEATALETVLIEELASLLEYEETLRTAAARTVRTMWTPGLPGHNVARATPSSEGGCVGDGDSASRSRTGSAPCMDPCTAITAGTATTRTASTAGILNTGATISGWTSSRSTSTHCGSDSDGGAAARGNERTSPTTTVIVAAAMMREIPPDE</sequence>
<feature type="compositionally biased region" description="Polar residues" evidence="1">
    <location>
        <begin position="24"/>
        <end position="44"/>
    </location>
</feature>
<protein>
    <submittedName>
        <fullName evidence="2">Uncharacterized protein</fullName>
    </submittedName>
</protein>
<dbReference type="RefSeq" id="XP_066714939.1">
    <property type="nucleotide sequence ID" value="XM_066859452.1"/>
</dbReference>
<evidence type="ECO:0000313" key="3">
    <source>
        <dbReference type="Proteomes" id="UP001480595"/>
    </source>
</evidence>